<organism evidence="4 5">
    <name type="scientific">Rhodofomes roseus</name>
    <dbReference type="NCBI Taxonomy" id="34475"/>
    <lineage>
        <taxon>Eukaryota</taxon>
        <taxon>Fungi</taxon>
        <taxon>Dikarya</taxon>
        <taxon>Basidiomycota</taxon>
        <taxon>Agaricomycotina</taxon>
        <taxon>Agaricomycetes</taxon>
        <taxon>Polyporales</taxon>
        <taxon>Rhodofomes</taxon>
    </lineage>
</organism>
<feature type="domain" description="IRG-type G" evidence="3">
    <location>
        <begin position="109"/>
        <end position="298"/>
    </location>
</feature>
<name>A0ABQ8K7N6_9APHY</name>
<evidence type="ECO:0000313" key="5">
    <source>
        <dbReference type="Proteomes" id="UP000814176"/>
    </source>
</evidence>
<feature type="compositionally biased region" description="Basic and acidic residues" evidence="2">
    <location>
        <begin position="247"/>
        <end position="257"/>
    </location>
</feature>
<dbReference type="EMBL" id="JADCUA010000020">
    <property type="protein sequence ID" value="KAH9832860.1"/>
    <property type="molecule type" value="Genomic_DNA"/>
</dbReference>
<accession>A0ABQ8K7N6</accession>
<dbReference type="Gene3D" id="3.40.50.300">
    <property type="entry name" value="P-loop containing nucleotide triphosphate hydrolases"/>
    <property type="match status" value="2"/>
</dbReference>
<proteinExistence type="inferred from homology"/>
<comment type="similarity">
    <text evidence="1">Belongs to the TRAFAC class dynamin-like GTPase superfamily. IRG family.</text>
</comment>
<feature type="region of interest" description="Disordered" evidence="2">
    <location>
        <begin position="235"/>
        <end position="257"/>
    </location>
</feature>
<evidence type="ECO:0000259" key="3">
    <source>
        <dbReference type="PROSITE" id="PS51716"/>
    </source>
</evidence>
<dbReference type="InterPro" id="IPR007743">
    <property type="entry name" value="Immunity-related_GTPase-like"/>
</dbReference>
<evidence type="ECO:0000256" key="2">
    <source>
        <dbReference type="SAM" id="MobiDB-lite"/>
    </source>
</evidence>
<dbReference type="InterPro" id="IPR027417">
    <property type="entry name" value="P-loop_NTPase"/>
</dbReference>
<gene>
    <name evidence="4" type="ORF">C8Q71DRAFT_839745</name>
</gene>
<dbReference type="InterPro" id="IPR030385">
    <property type="entry name" value="G_IRG_dom"/>
</dbReference>
<dbReference type="Pfam" id="PF05049">
    <property type="entry name" value="IIGP"/>
    <property type="match status" value="1"/>
</dbReference>
<feature type="domain" description="IRG-type G" evidence="3">
    <location>
        <begin position="364"/>
        <end position="556"/>
    </location>
</feature>
<dbReference type="Proteomes" id="UP000814176">
    <property type="component" value="Unassembled WGS sequence"/>
</dbReference>
<sequence>MDENAKSNKAGRWGPEEYYSERFYQDRMNARESQRRARQAERDAEFLWQERMNAREEQRRARREQEEWTAAEKMVRMAGQRRPRTIEPLSIPTAEEYYAAKQRLQYEEGYIHFAIAGVAGSGKSSLLNAFLGKKNSDGGAAPTGTSETTMTLARYGDPHLDNPFVWYDFSGAGTLRVPGDQYFIHQALYAFDAIVVLFDNRFTEVDLAILKNAKLFNIPTYIARSKAHQQVSNVLNDMPTGQTGRGARREARDQYDRDTRNTVKKNLREAGLPDQRVYIVDKDNLYSIVKGQRGPSNDDFDEWVLLQDLLGDAQETRIRPKRTMPENRWDGIYDPLPSRTIRPIAVPSEHEIVAAKARLLYQERSVHIAITGAAGSHKYSLLKAFLGRKDTDSLGAATAGVQASQTAFPSYPHPAPGVPVVWYVVPSSETLPVPGWKYFNDGGLFLFDAILVVLDQDGCFAKSDLAILRGCAHFDIPVYTVCAGAHTDRVCAIMWPSKPDGPDDARAKAEQAFSPDQEAALWHTARTSYMRTTEAAVDRALKDAELPAQSVYFIEESTLLAVMKGKAQLPAEFSPFEARKSRSVNRQSMYRRLLGMLWNGSGGGVSTRFDEWELLGDICQAVRRRRVLESDYSRVDDGLIRLVALR</sequence>
<dbReference type="PANTHER" id="PTHR14143:SF1">
    <property type="entry name" value="IRG-TYPE G DOMAIN-CONTAINING PROTEIN"/>
    <property type="match status" value="1"/>
</dbReference>
<comment type="caution">
    <text evidence="4">The sequence shown here is derived from an EMBL/GenBank/DDBJ whole genome shotgun (WGS) entry which is preliminary data.</text>
</comment>
<protein>
    <recommendedName>
        <fullName evidence="3">IRG-type G domain-containing protein</fullName>
    </recommendedName>
</protein>
<dbReference type="RefSeq" id="XP_047775626.1">
    <property type="nucleotide sequence ID" value="XM_047926502.1"/>
</dbReference>
<dbReference type="GeneID" id="72007234"/>
<keyword evidence="5" id="KW-1185">Reference proteome</keyword>
<reference evidence="4 5" key="1">
    <citation type="journal article" date="2021" name="Environ. Microbiol.">
        <title>Gene family expansions and transcriptome signatures uncover fungal adaptations to wood decay.</title>
        <authorList>
            <person name="Hage H."/>
            <person name="Miyauchi S."/>
            <person name="Viragh M."/>
            <person name="Drula E."/>
            <person name="Min B."/>
            <person name="Chaduli D."/>
            <person name="Navarro D."/>
            <person name="Favel A."/>
            <person name="Norest M."/>
            <person name="Lesage-Meessen L."/>
            <person name="Balint B."/>
            <person name="Merenyi Z."/>
            <person name="de Eugenio L."/>
            <person name="Morin E."/>
            <person name="Martinez A.T."/>
            <person name="Baldrian P."/>
            <person name="Stursova M."/>
            <person name="Martinez M.J."/>
            <person name="Novotny C."/>
            <person name="Magnuson J.K."/>
            <person name="Spatafora J.W."/>
            <person name="Maurice S."/>
            <person name="Pangilinan J."/>
            <person name="Andreopoulos W."/>
            <person name="LaButti K."/>
            <person name="Hundley H."/>
            <person name="Na H."/>
            <person name="Kuo A."/>
            <person name="Barry K."/>
            <person name="Lipzen A."/>
            <person name="Henrissat B."/>
            <person name="Riley R."/>
            <person name="Ahrendt S."/>
            <person name="Nagy L.G."/>
            <person name="Grigoriev I.V."/>
            <person name="Martin F."/>
            <person name="Rosso M.N."/>
        </authorList>
    </citation>
    <scope>NUCLEOTIDE SEQUENCE [LARGE SCALE GENOMIC DNA]</scope>
    <source>
        <strain evidence="4 5">CIRM-BRFM 1785</strain>
    </source>
</reference>
<evidence type="ECO:0000313" key="4">
    <source>
        <dbReference type="EMBL" id="KAH9832860.1"/>
    </source>
</evidence>
<dbReference type="SUPFAM" id="SSF52540">
    <property type="entry name" value="P-loop containing nucleoside triphosphate hydrolases"/>
    <property type="match status" value="1"/>
</dbReference>
<evidence type="ECO:0000256" key="1">
    <source>
        <dbReference type="ARBA" id="ARBA00005429"/>
    </source>
</evidence>
<dbReference type="PANTHER" id="PTHR14143">
    <property type="entry name" value="INTERFERON-INDUCIBLE GTPASE FAMILY MEMBER"/>
    <property type="match status" value="1"/>
</dbReference>
<dbReference type="PROSITE" id="PS51716">
    <property type="entry name" value="G_IRG"/>
    <property type="match status" value="2"/>
</dbReference>